<dbReference type="Proteomes" id="UP000233440">
    <property type="component" value="Unassembled WGS sequence"/>
</dbReference>
<gene>
    <name evidence="3" type="ORF">CWO92_11155</name>
</gene>
<protein>
    <recommendedName>
        <fullName evidence="2">Membrane protein NfeD2 N-terminal transmembrane domain-containing protein</fullName>
    </recommendedName>
</protein>
<organism evidence="3 4">
    <name type="scientific">Heyndrickxia camelliae</name>
    <dbReference type="NCBI Taxonomy" id="1707093"/>
    <lineage>
        <taxon>Bacteria</taxon>
        <taxon>Bacillati</taxon>
        <taxon>Bacillota</taxon>
        <taxon>Bacilli</taxon>
        <taxon>Bacillales</taxon>
        <taxon>Bacillaceae</taxon>
        <taxon>Heyndrickxia</taxon>
    </lineage>
</organism>
<keyword evidence="4" id="KW-1185">Reference proteome</keyword>
<dbReference type="Pfam" id="PF25842">
    <property type="entry name" value="NfeD_TM"/>
    <property type="match status" value="1"/>
</dbReference>
<keyword evidence="1" id="KW-1133">Transmembrane helix</keyword>
<dbReference type="EMBL" id="PIQO01000007">
    <property type="protein sequence ID" value="PKR84921.1"/>
    <property type="molecule type" value="Genomic_DNA"/>
</dbReference>
<keyword evidence="1" id="KW-0812">Transmembrane</keyword>
<dbReference type="OrthoDB" id="1683445at2"/>
<reference evidence="3 4" key="1">
    <citation type="submission" date="2017-11" db="EMBL/GenBank/DDBJ databases">
        <title>Bacillus camelliae sp. nov., isolated from pu'er tea.</title>
        <authorList>
            <person name="Niu L."/>
        </authorList>
    </citation>
    <scope>NUCLEOTIDE SEQUENCE [LARGE SCALE GENOMIC DNA]</scope>
    <source>
        <strain evidence="3 4">7578-1</strain>
    </source>
</reference>
<sequence>MRMTIFGTSIETIYLVLLIVSGVLTILYIFFGDVLHGVGEAINFLHPTLVLSFITFFSASGYIFELVTSLSSALIIAISAIIALILDTLLNLFVLIPLSSAEESLAYTEESLKGRIGKTIISIPQDGFGEVVIESKSGTIAKPAASVKNIPIVEGTQVLVIEVKDGVLYVVSYENNQLHYEE</sequence>
<dbReference type="AlphaFoldDB" id="A0A2N3LJX2"/>
<dbReference type="InterPro" id="IPR058653">
    <property type="entry name" value="NfeD2_TM"/>
</dbReference>
<feature type="domain" description="Membrane protein NfeD2 N-terminal transmembrane" evidence="2">
    <location>
        <begin position="3"/>
        <end position="103"/>
    </location>
</feature>
<feature type="transmembrane region" description="Helical" evidence="1">
    <location>
        <begin position="12"/>
        <end position="32"/>
    </location>
</feature>
<proteinExistence type="predicted"/>
<name>A0A2N3LJX2_9BACI</name>
<accession>A0A2N3LJX2</accession>
<evidence type="ECO:0000313" key="4">
    <source>
        <dbReference type="Proteomes" id="UP000233440"/>
    </source>
</evidence>
<feature type="transmembrane region" description="Helical" evidence="1">
    <location>
        <begin position="44"/>
        <end position="64"/>
    </location>
</feature>
<comment type="caution">
    <text evidence="3">The sequence shown here is derived from an EMBL/GenBank/DDBJ whole genome shotgun (WGS) entry which is preliminary data.</text>
</comment>
<evidence type="ECO:0000313" key="3">
    <source>
        <dbReference type="EMBL" id="PKR84921.1"/>
    </source>
</evidence>
<keyword evidence="1" id="KW-0472">Membrane</keyword>
<evidence type="ECO:0000259" key="2">
    <source>
        <dbReference type="Pfam" id="PF25842"/>
    </source>
</evidence>
<evidence type="ECO:0000256" key="1">
    <source>
        <dbReference type="SAM" id="Phobius"/>
    </source>
</evidence>
<feature type="transmembrane region" description="Helical" evidence="1">
    <location>
        <begin position="73"/>
        <end position="96"/>
    </location>
</feature>
<dbReference type="Gene3D" id="2.40.50.140">
    <property type="entry name" value="Nucleic acid-binding proteins"/>
    <property type="match status" value="1"/>
</dbReference>
<dbReference type="InterPro" id="IPR012340">
    <property type="entry name" value="NA-bd_OB-fold"/>
</dbReference>